<name>A0A4R1QF00_9BACL</name>
<keyword evidence="2" id="KW-0732">Signal</keyword>
<dbReference type="AlphaFoldDB" id="A0A4R1QF00"/>
<comment type="caution">
    <text evidence="3">The sequence shown here is derived from an EMBL/GenBank/DDBJ whole genome shotgun (WGS) entry which is preliminary data.</text>
</comment>
<dbReference type="RefSeq" id="WP_132948227.1">
    <property type="nucleotide sequence ID" value="NZ_SLUL01000006.1"/>
</dbReference>
<dbReference type="OrthoDB" id="2381403at2"/>
<reference evidence="3 4" key="1">
    <citation type="submission" date="2019-03" db="EMBL/GenBank/DDBJ databases">
        <title>Genomic Encyclopedia of Type Strains, Phase IV (KMG-IV): sequencing the most valuable type-strain genomes for metagenomic binning, comparative biology and taxonomic classification.</title>
        <authorList>
            <person name="Goeker M."/>
        </authorList>
    </citation>
    <scope>NUCLEOTIDE SEQUENCE [LARGE SCALE GENOMIC DNA]</scope>
    <source>
        <strain evidence="3 4">DSM 24979</strain>
    </source>
</reference>
<feature type="region of interest" description="Disordered" evidence="1">
    <location>
        <begin position="26"/>
        <end position="53"/>
    </location>
</feature>
<dbReference type="Proteomes" id="UP000295658">
    <property type="component" value="Unassembled WGS sequence"/>
</dbReference>
<dbReference type="EMBL" id="SLUL01000006">
    <property type="protein sequence ID" value="TCL49671.1"/>
    <property type="molecule type" value="Genomic_DNA"/>
</dbReference>
<protein>
    <recommendedName>
        <fullName evidence="5">DUF4871 domain-containing protein</fullName>
    </recommendedName>
</protein>
<evidence type="ECO:0008006" key="5">
    <source>
        <dbReference type="Google" id="ProtNLM"/>
    </source>
</evidence>
<evidence type="ECO:0000256" key="2">
    <source>
        <dbReference type="SAM" id="SignalP"/>
    </source>
</evidence>
<evidence type="ECO:0000313" key="4">
    <source>
        <dbReference type="Proteomes" id="UP000295658"/>
    </source>
</evidence>
<keyword evidence="4" id="KW-1185">Reference proteome</keyword>
<evidence type="ECO:0000256" key="1">
    <source>
        <dbReference type="SAM" id="MobiDB-lite"/>
    </source>
</evidence>
<accession>A0A4R1QF00</accession>
<dbReference type="Gene3D" id="2.60.40.3830">
    <property type="match status" value="1"/>
</dbReference>
<feature type="signal peptide" evidence="2">
    <location>
        <begin position="1"/>
        <end position="22"/>
    </location>
</feature>
<gene>
    <name evidence="3" type="ORF">EDD69_10622</name>
</gene>
<evidence type="ECO:0000313" key="3">
    <source>
        <dbReference type="EMBL" id="TCL49671.1"/>
    </source>
</evidence>
<feature type="chain" id="PRO_5039472561" description="DUF4871 domain-containing protein" evidence="2">
    <location>
        <begin position="23"/>
        <end position="169"/>
    </location>
</feature>
<proteinExistence type="predicted"/>
<organism evidence="3 4">
    <name type="scientific">Thermolongibacillus altinsuensis</name>
    <dbReference type="NCBI Taxonomy" id="575256"/>
    <lineage>
        <taxon>Bacteria</taxon>
        <taxon>Bacillati</taxon>
        <taxon>Bacillota</taxon>
        <taxon>Bacilli</taxon>
        <taxon>Bacillales</taxon>
        <taxon>Anoxybacillaceae</taxon>
        <taxon>Thermolongibacillus</taxon>
    </lineage>
</organism>
<sequence>MLLIKRLFSVLMVLLMISGCQEKEVQMKTDDQGVPSNREHKKASDGQDWQESPLFKSGDFTMIGQEGRLGFIYSDREVDRFYPNQTQKYMWHFWGDDQEFDGELKVMATHENGGEPITVLEDLPLGGPNNGADRHVPSNMSLPKSGMWKLDAYIGDKLFGSVYVKVHEK</sequence>
<dbReference type="PROSITE" id="PS51257">
    <property type="entry name" value="PROKAR_LIPOPROTEIN"/>
    <property type="match status" value="1"/>
</dbReference>